<dbReference type="SUPFAM" id="SSF51445">
    <property type="entry name" value="(Trans)glycosidases"/>
    <property type="match status" value="1"/>
</dbReference>
<feature type="domain" description="Glycoside-hydrolase family GH114 TIM-barrel" evidence="2">
    <location>
        <begin position="39"/>
        <end position="250"/>
    </location>
</feature>
<dbReference type="PANTHER" id="PTHR35273:SF2">
    <property type="entry name" value="ALPHA-GALACTOSIDASE"/>
    <property type="match status" value="1"/>
</dbReference>
<proteinExistence type="predicted"/>
<evidence type="ECO:0000313" key="3">
    <source>
        <dbReference type="EMBL" id="RNL80005.1"/>
    </source>
</evidence>
<dbReference type="InterPro" id="IPR017853">
    <property type="entry name" value="GH"/>
</dbReference>
<evidence type="ECO:0000259" key="2">
    <source>
        <dbReference type="Pfam" id="PF03537"/>
    </source>
</evidence>
<reference evidence="3 4" key="1">
    <citation type="submission" date="2018-11" db="EMBL/GenBank/DDBJ databases">
        <authorList>
            <person name="Li F."/>
        </authorList>
    </citation>
    <scope>NUCLEOTIDE SEQUENCE [LARGE SCALE GENOMIC DNA]</scope>
    <source>
        <strain evidence="3 4">KIS18-7</strain>
    </source>
</reference>
<comment type="caution">
    <text evidence="3">The sequence shown here is derived from an EMBL/GenBank/DDBJ whole genome shotgun (WGS) entry which is preliminary data.</text>
</comment>
<evidence type="ECO:0000256" key="1">
    <source>
        <dbReference type="SAM" id="SignalP"/>
    </source>
</evidence>
<sequence>MTRALLVLGAALTVLLVALNAPPSSGAAITPLPTGTQADYQLGGARSVPTSVGIVVRDRRDRPAPRRYNVCYLNGFQTQPDESAFWKKHWGLVLKKDGRPVLDEAWGEWLLDTSTQAKRAAIAEIVGQWISGCARWGFDGVEFDNLDSFSRSHHLLTGADNKAMARALVVRAHRAGLAAGQKNWSEWDGRSVGYDFAIAEECGRWHECGSYVAHYGSRVIDVEYRDADLRTACAGWAGKIAIVRRDLDLSPTGVRRWC</sequence>
<dbReference type="Pfam" id="PF03537">
    <property type="entry name" value="Glyco_hydro_114"/>
    <property type="match status" value="1"/>
</dbReference>
<keyword evidence="4" id="KW-1185">Reference proteome</keyword>
<name>A0A3N0DWN0_9ACTN</name>
<gene>
    <name evidence="3" type="ORF">EFL95_13885</name>
</gene>
<dbReference type="InterPro" id="IPR004352">
    <property type="entry name" value="GH114_TIM-barrel"/>
</dbReference>
<dbReference type="InterPro" id="IPR013785">
    <property type="entry name" value="Aldolase_TIM"/>
</dbReference>
<dbReference type="Gene3D" id="3.20.20.70">
    <property type="entry name" value="Aldolase class I"/>
    <property type="match status" value="1"/>
</dbReference>
<dbReference type="PANTHER" id="PTHR35273">
    <property type="entry name" value="ALPHA-1,4 POLYGALACTOSAMINIDASE, PUTATIVE (AFU_ORTHOLOGUE AFUA_3G07890)-RELATED"/>
    <property type="match status" value="1"/>
</dbReference>
<dbReference type="OrthoDB" id="319933at2"/>
<feature type="signal peptide" evidence="1">
    <location>
        <begin position="1"/>
        <end position="27"/>
    </location>
</feature>
<dbReference type="AlphaFoldDB" id="A0A3N0DWN0"/>
<accession>A0A3N0DWN0</accession>
<evidence type="ECO:0000313" key="4">
    <source>
        <dbReference type="Proteomes" id="UP000277094"/>
    </source>
</evidence>
<dbReference type="Proteomes" id="UP000277094">
    <property type="component" value="Unassembled WGS sequence"/>
</dbReference>
<keyword evidence="1" id="KW-0732">Signal</keyword>
<protein>
    <recommendedName>
        <fullName evidence="2">Glycoside-hydrolase family GH114 TIM-barrel domain-containing protein</fullName>
    </recommendedName>
</protein>
<feature type="chain" id="PRO_5018012764" description="Glycoside-hydrolase family GH114 TIM-barrel domain-containing protein" evidence="1">
    <location>
        <begin position="28"/>
        <end position="258"/>
    </location>
</feature>
<dbReference type="EMBL" id="RJSG01000002">
    <property type="protein sequence ID" value="RNL80005.1"/>
    <property type="molecule type" value="Genomic_DNA"/>
</dbReference>
<organism evidence="3 4">
    <name type="scientific">Nocardioides marmorisolisilvae</name>
    <dbReference type="NCBI Taxonomy" id="1542737"/>
    <lineage>
        <taxon>Bacteria</taxon>
        <taxon>Bacillati</taxon>
        <taxon>Actinomycetota</taxon>
        <taxon>Actinomycetes</taxon>
        <taxon>Propionibacteriales</taxon>
        <taxon>Nocardioidaceae</taxon>
        <taxon>Nocardioides</taxon>
    </lineage>
</organism>